<evidence type="ECO:0000313" key="2">
    <source>
        <dbReference type="Proteomes" id="UP000054538"/>
    </source>
</evidence>
<dbReference type="InParanoid" id="A0A0D0EBU3"/>
<sequence>MATRPTCTYGTQMGHVSGPRDTSSICLMSRTLYSCGNPVSILMSVSPCLAHSLCPTQNTQLPYLCPIDLVWIHPKHHLQAQMPAIKPPPLLSCHLCLHWTPGQLGSTKVRALGHSICVLFFYLNYY</sequence>
<protein>
    <submittedName>
        <fullName evidence="1">Uncharacterized protein</fullName>
    </submittedName>
</protein>
<accession>A0A0D0EBU3</accession>
<reference evidence="1 2" key="1">
    <citation type="submission" date="2014-04" db="EMBL/GenBank/DDBJ databases">
        <authorList>
            <consortium name="DOE Joint Genome Institute"/>
            <person name="Kuo A."/>
            <person name="Kohler A."/>
            <person name="Jargeat P."/>
            <person name="Nagy L.G."/>
            <person name="Floudas D."/>
            <person name="Copeland A."/>
            <person name="Barry K.W."/>
            <person name="Cichocki N."/>
            <person name="Veneault-Fourrey C."/>
            <person name="LaButti K."/>
            <person name="Lindquist E.A."/>
            <person name="Lipzen A."/>
            <person name="Lundell T."/>
            <person name="Morin E."/>
            <person name="Murat C."/>
            <person name="Sun H."/>
            <person name="Tunlid A."/>
            <person name="Henrissat B."/>
            <person name="Grigoriev I.V."/>
            <person name="Hibbett D.S."/>
            <person name="Martin F."/>
            <person name="Nordberg H.P."/>
            <person name="Cantor M.N."/>
            <person name="Hua S.X."/>
        </authorList>
    </citation>
    <scope>NUCLEOTIDE SEQUENCE [LARGE SCALE GENOMIC DNA]</scope>
    <source>
        <strain evidence="1 2">Ve08.2h10</strain>
    </source>
</reference>
<dbReference type="EMBL" id="KN824901">
    <property type="protein sequence ID" value="KIK98220.1"/>
    <property type="molecule type" value="Genomic_DNA"/>
</dbReference>
<name>A0A0D0EBU3_9AGAM</name>
<dbReference type="AlphaFoldDB" id="A0A0D0EBU3"/>
<dbReference type="Proteomes" id="UP000054538">
    <property type="component" value="Unassembled WGS sequence"/>
</dbReference>
<organism evidence="1 2">
    <name type="scientific">Paxillus rubicundulus Ve08.2h10</name>
    <dbReference type="NCBI Taxonomy" id="930991"/>
    <lineage>
        <taxon>Eukaryota</taxon>
        <taxon>Fungi</taxon>
        <taxon>Dikarya</taxon>
        <taxon>Basidiomycota</taxon>
        <taxon>Agaricomycotina</taxon>
        <taxon>Agaricomycetes</taxon>
        <taxon>Agaricomycetidae</taxon>
        <taxon>Boletales</taxon>
        <taxon>Paxilineae</taxon>
        <taxon>Paxillaceae</taxon>
        <taxon>Paxillus</taxon>
    </lineage>
</organism>
<reference evidence="2" key="2">
    <citation type="submission" date="2015-01" db="EMBL/GenBank/DDBJ databases">
        <title>Evolutionary Origins and Diversification of the Mycorrhizal Mutualists.</title>
        <authorList>
            <consortium name="DOE Joint Genome Institute"/>
            <consortium name="Mycorrhizal Genomics Consortium"/>
            <person name="Kohler A."/>
            <person name="Kuo A."/>
            <person name="Nagy L.G."/>
            <person name="Floudas D."/>
            <person name="Copeland A."/>
            <person name="Barry K.W."/>
            <person name="Cichocki N."/>
            <person name="Veneault-Fourrey C."/>
            <person name="LaButti K."/>
            <person name="Lindquist E.A."/>
            <person name="Lipzen A."/>
            <person name="Lundell T."/>
            <person name="Morin E."/>
            <person name="Murat C."/>
            <person name="Riley R."/>
            <person name="Ohm R."/>
            <person name="Sun H."/>
            <person name="Tunlid A."/>
            <person name="Henrissat B."/>
            <person name="Grigoriev I.V."/>
            <person name="Hibbett D.S."/>
            <person name="Martin F."/>
        </authorList>
    </citation>
    <scope>NUCLEOTIDE SEQUENCE [LARGE SCALE GENOMIC DNA]</scope>
    <source>
        <strain evidence="2">Ve08.2h10</strain>
    </source>
</reference>
<dbReference type="HOGENOM" id="CLU_1982298_0_0_1"/>
<gene>
    <name evidence="1" type="ORF">PAXRUDRAFT_708716</name>
</gene>
<keyword evidence="2" id="KW-1185">Reference proteome</keyword>
<evidence type="ECO:0000313" key="1">
    <source>
        <dbReference type="EMBL" id="KIK98220.1"/>
    </source>
</evidence>
<proteinExistence type="predicted"/>